<accession>A0A3N1CMH0</accession>
<sequence length="371" mass="40020">MTMVDPAVSVTAEQIAYFRSEHAAIATTQDSVQRATRDVPLLKAQIDQLQKQLADAENCLALNAVALPLRIRALQLLASEMNFELPPLTCGDVPATVSLPPAPTATLGGESVSGNPACSVCGHLIEQIGSALFHAGTGLVECAEEHIAEFRKAQTGNKAPGLDCGTTTETLPRPIKASDIRTNDVVTDENNTEWRCTAPNTLINPDGENWPTRRRRGNPRPVHPHRAERSWQVTAATNAAVCRCAEPDMTDDDMYQCEADDCVAHDYLARRRSQRCPRPGPASPRGGTRAVPHQPLPAPGASRSSGAERYVRVRNWPGAGGNRGPGPRISGARPDPAHAEDRQRRTDADPGRNRCPSLNHQSKILQTATTT</sequence>
<evidence type="ECO:0000256" key="1">
    <source>
        <dbReference type="SAM" id="Coils"/>
    </source>
</evidence>
<reference evidence="3 4" key="1">
    <citation type="submission" date="2018-11" db="EMBL/GenBank/DDBJ databases">
        <title>Sequencing the genomes of 1000 actinobacteria strains.</title>
        <authorList>
            <person name="Klenk H.-P."/>
        </authorList>
    </citation>
    <scope>NUCLEOTIDE SEQUENCE [LARGE SCALE GENOMIC DNA]</scope>
    <source>
        <strain evidence="3 4">DSM 44254</strain>
    </source>
</reference>
<keyword evidence="1" id="KW-0175">Coiled coil</keyword>
<keyword evidence="4" id="KW-1185">Reference proteome</keyword>
<comment type="caution">
    <text evidence="3">The sequence shown here is derived from an EMBL/GenBank/DDBJ whole genome shotgun (WGS) entry which is preliminary data.</text>
</comment>
<evidence type="ECO:0000313" key="3">
    <source>
        <dbReference type="EMBL" id="ROO82521.1"/>
    </source>
</evidence>
<dbReference type="EMBL" id="RJKE01000001">
    <property type="protein sequence ID" value="ROO82521.1"/>
    <property type="molecule type" value="Genomic_DNA"/>
</dbReference>
<proteinExistence type="predicted"/>
<dbReference type="RefSeq" id="WP_148085812.1">
    <property type="nucleotide sequence ID" value="NZ_RJKE01000001.1"/>
</dbReference>
<feature type="coiled-coil region" evidence="1">
    <location>
        <begin position="32"/>
        <end position="59"/>
    </location>
</feature>
<feature type="compositionally biased region" description="Polar residues" evidence="2">
    <location>
        <begin position="356"/>
        <end position="371"/>
    </location>
</feature>
<feature type="compositionally biased region" description="Basic residues" evidence="2">
    <location>
        <begin position="212"/>
        <end position="226"/>
    </location>
</feature>
<feature type="compositionally biased region" description="Basic and acidic residues" evidence="2">
    <location>
        <begin position="335"/>
        <end position="352"/>
    </location>
</feature>
<protein>
    <submittedName>
        <fullName evidence="3">Uncharacterized protein</fullName>
    </submittedName>
</protein>
<organism evidence="3 4">
    <name type="scientific">Actinocorallia herbida</name>
    <dbReference type="NCBI Taxonomy" id="58109"/>
    <lineage>
        <taxon>Bacteria</taxon>
        <taxon>Bacillati</taxon>
        <taxon>Actinomycetota</taxon>
        <taxon>Actinomycetes</taxon>
        <taxon>Streptosporangiales</taxon>
        <taxon>Thermomonosporaceae</taxon>
        <taxon>Actinocorallia</taxon>
    </lineage>
</organism>
<name>A0A3N1CMH0_9ACTN</name>
<evidence type="ECO:0000313" key="4">
    <source>
        <dbReference type="Proteomes" id="UP000272400"/>
    </source>
</evidence>
<dbReference type="Proteomes" id="UP000272400">
    <property type="component" value="Unassembled WGS sequence"/>
</dbReference>
<evidence type="ECO:0000256" key="2">
    <source>
        <dbReference type="SAM" id="MobiDB-lite"/>
    </source>
</evidence>
<feature type="region of interest" description="Disordered" evidence="2">
    <location>
        <begin position="199"/>
        <end position="228"/>
    </location>
</feature>
<feature type="region of interest" description="Disordered" evidence="2">
    <location>
        <begin position="273"/>
        <end position="371"/>
    </location>
</feature>
<gene>
    <name evidence="3" type="ORF">EDD29_0001</name>
</gene>
<dbReference type="AlphaFoldDB" id="A0A3N1CMH0"/>